<dbReference type="EMBL" id="CM000881">
    <property type="protein sequence ID" value="KQK07126.2"/>
    <property type="molecule type" value="Genomic_DNA"/>
</dbReference>
<keyword evidence="3" id="KW-1185">Reference proteome</keyword>
<reference evidence="1 2" key="1">
    <citation type="journal article" date="2010" name="Nature">
        <title>Genome sequencing and analysis of the model grass Brachypodium distachyon.</title>
        <authorList>
            <consortium name="International Brachypodium Initiative"/>
        </authorList>
    </citation>
    <scope>NUCLEOTIDE SEQUENCE [LARGE SCALE GENOMIC DNA]</scope>
    <source>
        <strain evidence="1 2">Bd21</strain>
    </source>
</reference>
<proteinExistence type="predicted"/>
<dbReference type="Gramene" id="KQK07126">
    <property type="protein sequence ID" value="KQK07126"/>
    <property type="gene ID" value="BRADI_2g33429v3"/>
</dbReference>
<name>A0A0Q3MS41_BRADI</name>
<accession>A0A0Q3MS41</accession>
<evidence type="ECO:0000313" key="3">
    <source>
        <dbReference type="Proteomes" id="UP000008810"/>
    </source>
</evidence>
<evidence type="ECO:0000313" key="2">
    <source>
        <dbReference type="EnsemblPlants" id="KQK07126"/>
    </source>
</evidence>
<dbReference type="InParanoid" id="A0A0Q3MS41"/>
<gene>
    <name evidence="1" type="ORF">BRADI_2g33429v3</name>
</gene>
<evidence type="ECO:0000313" key="1">
    <source>
        <dbReference type="EMBL" id="KQK07126.2"/>
    </source>
</evidence>
<organism evidence="1">
    <name type="scientific">Brachypodium distachyon</name>
    <name type="common">Purple false brome</name>
    <name type="synonym">Trachynia distachya</name>
    <dbReference type="NCBI Taxonomy" id="15368"/>
    <lineage>
        <taxon>Eukaryota</taxon>
        <taxon>Viridiplantae</taxon>
        <taxon>Streptophyta</taxon>
        <taxon>Embryophyta</taxon>
        <taxon>Tracheophyta</taxon>
        <taxon>Spermatophyta</taxon>
        <taxon>Magnoliopsida</taxon>
        <taxon>Liliopsida</taxon>
        <taxon>Poales</taxon>
        <taxon>Poaceae</taxon>
        <taxon>BOP clade</taxon>
        <taxon>Pooideae</taxon>
        <taxon>Stipodae</taxon>
        <taxon>Brachypodieae</taxon>
        <taxon>Brachypodium</taxon>
    </lineage>
</organism>
<reference evidence="1" key="2">
    <citation type="submission" date="2017-06" db="EMBL/GenBank/DDBJ databases">
        <title>WGS assembly of Brachypodium distachyon.</title>
        <authorList>
            <consortium name="The International Brachypodium Initiative"/>
            <person name="Lucas S."/>
            <person name="Harmon-Smith M."/>
            <person name="Lail K."/>
            <person name="Tice H."/>
            <person name="Grimwood J."/>
            <person name="Bruce D."/>
            <person name="Barry K."/>
            <person name="Shu S."/>
            <person name="Lindquist E."/>
            <person name="Wang M."/>
            <person name="Pitluck S."/>
            <person name="Vogel J.P."/>
            <person name="Garvin D.F."/>
            <person name="Mockler T.C."/>
            <person name="Schmutz J."/>
            <person name="Rokhsar D."/>
            <person name="Bevan M.W."/>
        </authorList>
    </citation>
    <scope>NUCLEOTIDE SEQUENCE</scope>
    <source>
        <strain evidence="1">Bd21</strain>
    </source>
</reference>
<reference evidence="2" key="3">
    <citation type="submission" date="2018-08" db="UniProtKB">
        <authorList>
            <consortium name="EnsemblPlants"/>
        </authorList>
    </citation>
    <scope>IDENTIFICATION</scope>
    <source>
        <strain evidence="2">cv. Bd21</strain>
    </source>
</reference>
<protein>
    <submittedName>
        <fullName evidence="1 2">Uncharacterized protein</fullName>
    </submittedName>
</protein>
<dbReference type="EnsemblPlants" id="KQK07126">
    <property type="protein sequence ID" value="KQK07126"/>
    <property type="gene ID" value="BRADI_2g33429v3"/>
</dbReference>
<dbReference type="Proteomes" id="UP000008810">
    <property type="component" value="Chromosome 2"/>
</dbReference>
<sequence>MAMDCLLLLTWCRLYCVFYTIAARNVLDLLIYSLLLKLLACVQFHVQIPWGKQCIGLCLWSSQLVASRDACS</sequence>
<dbReference type="AlphaFoldDB" id="A0A0Q3MS41"/>